<evidence type="ECO:0000256" key="4">
    <source>
        <dbReference type="ARBA" id="ARBA00022824"/>
    </source>
</evidence>
<keyword evidence="4" id="KW-0256">Endoplasmic reticulum</keyword>
<evidence type="ECO:0000256" key="3">
    <source>
        <dbReference type="ARBA" id="ARBA00022692"/>
    </source>
</evidence>
<comment type="subcellular location">
    <subcellularLocation>
        <location evidence="1">Endoplasmic reticulum membrane</location>
        <topology evidence="1">Multi-pass membrane protein</topology>
    </subcellularLocation>
</comment>
<dbReference type="InterPro" id="IPR009787">
    <property type="entry name" value="Jagunal"/>
</dbReference>
<dbReference type="GO" id="GO:0007029">
    <property type="term" value="P:endoplasmic reticulum organization"/>
    <property type="evidence" value="ECO:0007669"/>
    <property type="project" value="InterPro"/>
</dbReference>
<dbReference type="Pfam" id="PF07086">
    <property type="entry name" value="Jagunal"/>
    <property type="match status" value="1"/>
</dbReference>
<feature type="transmembrane region" description="Helical" evidence="7">
    <location>
        <begin position="67"/>
        <end position="87"/>
    </location>
</feature>
<reference evidence="8" key="1">
    <citation type="journal article" date="2023" name="Plant J.">
        <title>The genome of the king protea, Protea cynaroides.</title>
        <authorList>
            <person name="Chang J."/>
            <person name="Duong T.A."/>
            <person name="Schoeman C."/>
            <person name="Ma X."/>
            <person name="Roodt D."/>
            <person name="Barker N."/>
            <person name="Li Z."/>
            <person name="Van de Peer Y."/>
            <person name="Mizrachi E."/>
        </authorList>
    </citation>
    <scope>NUCLEOTIDE SEQUENCE</scope>
    <source>
        <tissue evidence="8">Young leaves</tissue>
    </source>
</reference>
<evidence type="ECO:0000313" key="8">
    <source>
        <dbReference type="EMBL" id="KAJ4956974.1"/>
    </source>
</evidence>
<gene>
    <name evidence="8" type="ORF">NE237_013757</name>
</gene>
<dbReference type="PANTHER" id="PTHR20955">
    <property type="entry name" value="PROTEIN JAGUNAL HOMOLOG 1"/>
    <property type="match status" value="1"/>
</dbReference>
<name>A0A9Q0JY65_9MAGN</name>
<dbReference type="PANTHER" id="PTHR20955:SF1">
    <property type="entry name" value="PROTEIN JAGUNAL HOMOLOG 1"/>
    <property type="match status" value="1"/>
</dbReference>
<protein>
    <submittedName>
        <fullName evidence="8">Uncharacterized protein</fullName>
    </submittedName>
</protein>
<dbReference type="GO" id="GO:0016192">
    <property type="term" value="P:vesicle-mediated transport"/>
    <property type="evidence" value="ECO:0007669"/>
    <property type="project" value="TreeGrafter"/>
</dbReference>
<organism evidence="8 9">
    <name type="scientific">Protea cynaroides</name>
    <dbReference type="NCBI Taxonomy" id="273540"/>
    <lineage>
        <taxon>Eukaryota</taxon>
        <taxon>Viridiplantae</taxon>
        <taxon>Streptophyta</taxon>
        <taxon>Embryophyta</taxon>
        <taxon>Tracheophyta</taxon>
        <taxon>Spermatophyta</taxon>
        <taxon>Magnoliopsida</taxon>
        <taxon>Proteales</taxon>
        <taxon>Proteaceae</taxon>
        <taxon>Protea</taxon>
    </lineage>
</organism>
<keyword evidence="9" id="KW-1185">Reference proteome</keyword>
<sequence>MQQRKAALGRPSGTDGSDYSYRMLVDPRYTKVARGKSRLYVLISIQAVIQVIAIVFAFLFASEPEGPNSLAISSITIGFISLIVGELGRRRSQVSYLRAYMLTSSIAAFLSVACIIRSGIFIKVIQNQSAWETHKFELVESGWALLGVILQIITISTTVSLIYNMSPPKRSS</sequence>
<keyword evidence="5 7" id="KW-1133">Transmembrane helix</keyword>
<dbReference type="AlphaFoldDB" id="A0A9Q0JY65"/>
<feature type="transmembrane region" description="Helical" evidence="7">
    <location>
        <begin position="142"/>
        <end position="163"/>
    </location>
</feature>
<evidence type="ECO:0000256" key="1">
    <source>
        <dbReference type="ARBA" id="ARBA00004477"/>
    </source>
</evidence>
<accession>A0A9Q0JY65</accession>
<proteinExistence type="inferred from homology"/>
<evidence type="ECO:0000256" key="7">
    <source>
        <dbReference type="SAM" id="Phobius"/>
    </source>
</evidence>
<dbReference type="EMBL" id="JAMYWD010000011">
    <property type="protein sequence ID" value="KAJ4956974.1"/>
    <property type="molecule type" value="Genomic_DNA"/>
</dbReference>
<evidence type="ECO:0000256" key="2">
    <source>
        <dbReference type="ARBA" id="ARBA00008462"/>
    </source>
</evidence>
<keyword evidence="3 7" id="KW-0812">Transmembrane</keyword>
<evidence type="ECO:0000256" key="5">
    <source>
        <dbReference type="ARBA" id="ARBA00022989"/>
    </source>
</evidence>
<evidence type="ECO:0000256" key="6">
    <source>
        <dbReference type="ARBA" id="ARBA00023136"/>
    </source>
</evidence>
<dbReference type="Proteomes" id="UP001141806">
    <property type="component" value="Unassembled WGS sequence"/>
</dbReference>
<feature type="transmembrane region" description="Helical" evidence="7">
    <location>
        <begin position="39"/>
        <end position="61"/>
    </location>
</feature>
<comment type="caution">
    <text evidence="8">The sequence shown here is derived from an EMBL/GenBank/DDBJ whole genome shotgun (WGS) entry which is preliminary data.</text>
</comment>
<dbReference type="GO" id="GO:0005789">
    <property type="term" value="C:endoplasmic reticulum membrane"/>
    <property type="evidence" value="ECO:0007669"/>
    <property type="project" value="UniProtKB-SubCell"/>
</dbReference>
<keyword evidence="6 7" id="KW-0472">Membrane</keyword>
<comment type="similarity">
    <text evidence="2">Belongs to the jagunal family.</text>
</comment>
<evidence type="ECO:0000313" key="9">
    <source>
        <dbReference type="Proteomes" id="UP001141806"/>
    </source>
</evidence>
<feature type="transmembrane region" description="Helical" evidence="7">
    <location>
        <begin position="99"/>
        <end position="122"/>
    </location>
</feature>
<dbReference type="OrthoDB" id="1915239at2759"/>